<dbReference type="Gene3D" id="3.40.50.300">
    <property type="entry name" value="P-loop containing nucleotide triphosphate hydrolases"/>
    <property type="match status" value="1"/>
</dbReference>
<dbReference type="Proteomes" id="UP000092993">
    <property type="component" value="Unassembled WGS sequence"/>
</dbReference>
<feature type="coiled-coil region" evidence="12">
    <location>
        <begin position="737"/>
        <end position="821"/>
    </location>
</feature>
<dbReference type="SUPFAM" id="SSF52540">
    <property type="entry name" value="P-loop containing nucleoside triphosphate hydrolases"/>
    <property type="match status" value="1"/>
</dbReference>
<comment type="subcellular location">
    <subcellularLocation>
        <location evidence="2">Chromosome</location>
    </subcellularLocation>
    <subcellularLocation>
        <location evidence="1">Nucleus</location>
    </subcellularLocation>
</comment>
<feature type="compositionally biased region" description="Acidic residues" evidence="13">
    <location>
        <begin position="62"/>
        <end position="80"/>
    </location>
</feature>
<evidence type="ECO:0000256" key="13">
    <source>
        <dbReference type="SAM" id="MobiDB-lite"/>
    </source>
</evidence>
<comment type="caution">
    <text evidence="15">The sequence shown here is derived from an EMBL/GenBank/DDBJ whole genome shotgun (WGS) entry which is preliminary data.</text>
</comment>
<accession>A0A1C7LW33</accession>
<dbReference type="GO" id="GO:0003697">
    <property type="term" value="F:single-stranded DNA binding"/>
    <property type="evidence" value="ECO:0007669"/>
    <property type="project" value="TreeGrafter"/>
</dbReference>
<dbReference type="PANTHER" id="PTHR19306:SF6">
    <property type="entry name" value="STRUCTURAL MAINTENANCE OF CHROMOSOMES PROTEIN 6"/>
    <property type="match status" value="1"/>
</dbReference>
<evidence type="ECO:0000313" key="15">
    <source>
        <dbReference type="EMBL" id="OBZ68728.1"/>
    </source>
</evidence>
<feature type="region of interest" description="Disordered" evidence="13">
    <location>
        <begin position="1"/>
        <end position="84"/>
    </location>
</feature>
<dbReference type="AlphaFoldDB" id="A0A1C7LW33"/>
<keyword evidence="7" id="KW-0067">ATP-binding</keyword>
<dbReference type="GO" id="GO:0003684">
    <property type="term" value="F:damaged DNA binding"/>
    <property type="evidence" value="ECO:0007669"/>
    <property type="project" value="TreeGrafter"/>
</dbReference>
<feature type="coiled-coil region" evidence="12">
    <location>
        <begin position="360"/>
        <end position="534"/>
    </location>
</feature>
<sequence>MPKRRAVAIHSESDEDIVSEGSPAVKRARTEAESDSEDVGTKPTNRATRSKGKSRRRRDEDVQVDDEDVEVGQFEPDEDEEKRFEEEHEDEIRERLMHKGKSQGGIAEMGIIESLEMHQFMCHKYLTFTMGPQINFIIGHNGSGKSAVLSALTVALGGKATSTGRGTGLKSFIREGQNVAEVTVVLKNQGEEAYRPKDYGKSIVITRRFNKDGGSSYKIKSKDGKAISTKREELSAICDHMNIQVDNPMNILTQDSARQFLSASQPGDKYRFFLRGTQLSQLSEEYQTCMENISQTQKVLKRKSEVIPDLQEALSEATARFQEASKAREQRHKADELKKELAWAHVAVKEEEMTAKFEEVAKLKRRLSKIQESSRQAESEVEECRASIAKLEQERADLGDRGDLVTKRDALQDQIRANAQKLLEFNREEKEMEDSKRKLDSIIAGLKSQIEAEEKRIQEFSQGKRDETNRKLEEANAELKQAEEHLNSIRAEINQKRVDCDSASQEGRTLESEVHQMKDRIVNCEQQLEMSRAQEKNKLAQFGRNMESVLAEIQKGRWYGRQPAGPFGTYVKVKDPKQWAPLLRIQIGGMMSGFAITDARDRKALDKILRDHGNGNCPIIISEVDMFDYSQGEPPESYLTILRALEISDPYVLRVLVNALHIESTLLAPTRAEADSTLRSMGRGGVACAADLYRVVRFPEGGGQSSIIQPLQGSDIRHQLFTGGNVEAEIKRWTVERDALNTQLSTLNGRIQELKRDYAQWRHAIESLQRQESSLQQEVRRLKTVRDNLMLEVNDEMPAGVQGLQAALLEQEADKELLLAQFVQLTRNKLQVNEEQHPLMDKKDKVKAQLSEFSEKETALHAQLEAMGVKFKKLQNDIEFYAKKVKPEEDMIAAR</sequence>
<dbReference type="GO" id="GO:0005524">
    <property type="term" value="F:ATP binding"/>
    <property type="evidence" value="ECO:0007669"/>
    <property type="project" value="UniProtKB-KW"/>
</dbReference>
<gene>
    <name evidence="15" type="primary">smc6</name>
    <name evidence="15" type="ORF">A0H81_11070</name>
</gene>
<dbReference type="Pfam" id="PF13476">
    <property type="entry name" value="AAA_23"/>
    <property type="match status" value="1"/>
</dbReference>
<keyword evidence="6" id="KW-0227">DNA damage</keyword>
<dbReference type="GO" id="GO:0000724">
    <property type="term" value="P:double-strand break repair via homologous recombination"/>
    <property type="evidence" value="ECO:0007669"/>
    <property type="project" value="TreeGrafter"/>
</dbReference>
<protein>
    <submittedName>
        <fullName evidence="15">Structural maintenance of chromosomes protein 6</fullName>
    </submittedName>
</protein>
<evidence type="ECO:0000256" key="2">
    <source>
        <dbReference type="ARBA" id="ARBA00004286"/>
    </source>
</evidence>
<dbReference type="GO" id="GO:0016887">
    <property type="term" value="F:ATP hydrolysis activity"/>
    <property type="evidence" value="ECO:0007669"/>
    <property type="project" value="InterPro"/>
</dbReference>
<evidence type="ECO:0000256" key="7">
    <source>
        <dbReference type="ARBA" id="ARBA00022840"/>
    </source>
</evidence>
<dbReference type="InterPro" id="IPR038729">
    <property type="entry name" value="Rad50/SbcC_AAA"/>
</dbReference>
<proteinExistence type="inferred from homology"/>
<evidence type="ECO:0000256" key="12">
    <source>
        <dbReference type="SAM" id="Coils"/>
    </source>
</evidence>
<evidence type="ECO:0000313" key="16">
    <source>
        <dbReference type="Proteomes" id="UP000092993"/>
    </source>
</evidence>
<dbReference type="GO" id="GO:0005634">
    <property type="term" value="C:nucleus"/>
    <property type="evidence" value="ECO:0007669"/>
    <property type="project" value="UniProtKB-SubCell"/>
</dbReference>
<feature type="domain" description="Rad50/SbcC-type AAA" evidence="14">
    <location>
        <begin position="114"/>
        <end position="341"/>
    </location>
</feature>
<dbReference type="PANTHER" id="PTHR19306">
    <property type="entry name" value="STRUCTURAL MAINTENANCE OF CHROMOSOMES 5,6 SMC5, SMC6"/>
    <property type="match status" value="1"/>
</dbReference>
<dbReference type="GO" id="GO:0030915">
    <property type="term" value="C:Smc5-Smc6 complex"/>
    <property type="evidence" value="ECO:0007669"/>
    <property type="project" value="TreeGrafter"/>
</dbReference>
<keyword evidence="8 12" id="KW-0175">Coiled coil</keyword>
<comment type="similarity">
    <text evidence="3">Belongs to the SMC family. SMC6 subfamily.</text>
</comment>
<evidence type="ECO:0000256" key="4">
    <source>
        <dbReference type="ARBA" id="ARBA00022454"/>
    </source>
</evidence>
<evidence type="ECO:0000256" key="3">
    <source>
        <dbReference type="ARBA" id="ARBA00006793"/>
    </source>
</evidence>
<evidence type="ECO:0000256" key="1">
    <source>
        <dbReference type="ARBA" id="ARBA00004123"/>
    </source>
</evidence>
<dbReference type="InterPro" id="IPR027417">
    <property type="entry name" value="P-loop_NTPase"/>
</dbReference>
<keyword evidence="16" id="KW-1185">Reference proteome</keyword>
<dbReference type="OrthoDB" id="10072614at2759"/>
<dbReference type="OMA" id="FMCHRSL"/>
<keyword evidence="4" id="KW-0158">Chromosome</keyword>
<keyword evidence="11" id="KW-0539">Nucleus</keyword>
<evidence type="ECO:0000259" key="14">
    <source>
        <dbReference type="Pfam" id="PF13476"/>
    </source>
</evidence>
<dbReference type="GO" id="GO:0035861">
    <property type="term" value="C:site of double-strand break"/>
    <property type="evidence" value="ECO:0007669"/>
    <property type="project" value="TreeGrafter"/>
</dbReference>
<evidence type="ECO:0000256" key="11">
    <source>
        <dbReference type="ARBA" id="ARBA00023242"/>
    </source>
</evidence>
<dbReference type="STRING" id="5627.A0A1C7LW33"/>
<evidence type="ECO:0000256" key="5">
    <source>
        <dbReference type="ARBA" id="ARBA00022741"/>
    </source>
</evidence>
<evidence type="ECO:0000256" key="10">
    <source>
        <dbReference type="ARBA" id="ARBA00023204"/>
    </source>
</evidence>
<evidence type="ECO:0000256" key="6">
    <source>
        <dbReference type="ARBA" id="ARBA00022763"/>
    </source>
</evidence>
<evidence type="ECO:0000256" key="9">
    <source>
        <dbReference type="ARBA" id="ARBA00023172"/>
    </source>
</evidence>
<organism evidence="15 16">
    <name type="scientific">Grifola frondosa</name>
    <name type="common">Maitake</name>
    <name type="synonym">Polyporus frondosus</name>
    <dbReference type="NCBI Taxonomy" id="5627"/>
    <lineage>
        <taxon>Eukaryota</taxon>
        <taxon>Fungi</taxon>
        <taxon>Dikarya</taxon>
        <taxon>Basidiomycota</taxon>
        <taxon>Agaricomycotina</taxon>
        <taxon>Agaricomycetes</taxon>
        <taxon>Polyporales</taxon>
        <taxon>Grifolaceae</taxon>
        <taxon>Grifola</taxon>
    </lineage>
</organism>
<dbReference type="EMBL" id="LUGG01000019">
    <property type="protein sequence ID" value="OBZ68728.1"/>
    <property type="molecule type" value="Genomic_DNA"/>
</dbReference>
<name>A0A1C7LW33_GRIFR</name>
<evidence type="ECO:0000256" key="8">
    <source>
        <dbReference type="ARBA" id="ARBA00023054"/>
    </source>
</evidence>
<keyword evidence="9" id="KW-0233">DNA recombination</keyword>
<keyword evidence="5" id="KW-0547">Nucleotide-binding</keyword>
<keyword evidence="10" id="KW-0234">DNA repair</keyword>
<reference evidence="15 16" key="1">
    <citation type="submission" date="2016-03" db="EMBL/GenBank/DDBJ databases">
        <title>Whole genome sequencing of Grifola frondosa 9006-11.</title>
        <authorList>
            <person name="Min B."/>
            <person name="Park H."/>
            <person name="Kim J.-G."/>
            <person name="Cho H."/>
            <person name="Oh Y.-L."/>
            <person name="Kong W.-S."/>
            <person name="Choi I.-G."/>
        </authorList>
    </citation>
    <scope>NUCLEOTIDE SEQUENCE [LARGE SCALE GENOMIC DNA]</scope>
    <source>
        <strain evidence="15 16">9006-11</strain>
    </source>
</reference>